<organism evidence="4 5">
    <name type="scientific">Magnaporthiopsis poae (strain ATCC 64411 / 73-15)</name>
    <name type="common">Kentucky bluegrass fungus</name>
    <name type="synonym">Magnaporthe poae</name>
    <dbReference type="NCBI Taxonomy" id="644358"/>
    <lineage>
        <taxon>Eukaryota</taxon>
        <taxon>Fungi</taxon>
        <taxon>Dikarya</taxon>
        <taxon>Ascomycota</taxon>
        <taxon>Pezizomycotina</taxon>
        <taxon>Sordariomycetes</taxon>
        <taxon>Sordariomycetidae</taxon>
        <taxon>Magnaporthales</taxon>
        <taxon>Magnaporthaceae</taxon>
        <taxon>Magnaporthiopsis</taxon>
    </lineage>
</organism>
<feature type="domain" description="GYF" evidence="2">
    <location>
        <begin position="720"/>
        <end position="768"/>
    </location>
</feature>
<dbReference type="EMBL" id="ADBL01000298">
    <property type="status" value="NOT_ANNOTATED_CDS"/>
    <property type="molecule type" value="Genomic_DNA"/>
</dbReference>
<feature type="region of interest" description="Disordered" evidence="1">
    <location>
        <begin position="1127"/>
        <end position="1162"/>
    </location>
</feature>
<feature type="compositionally biased region" description="Low complexity" evidence="1">
    <location>
        <begin position="1357"/>
        <end position="1376"/>
    </location>
</feature>
<feature type="region of interest" description="Disordered" evidence="1">
    <location>
        <begin position="178"/>
        <end position="251"/>
    </location>
</feature>
<gene>
    <name evidence="3" type="ORF">MAPG_01279</name>
</gene>
<feature type="compositionally biased region" description="Polar residues" evidence="1">
    <location>
        <begin position="43"/>
        <end position="60"/>
    </location>
</feature>
<evidence type="ECO:0000256" key="1">
    <source>
        <dbReference type="SAM" id="MobiDB-lite"/>
    </source>
</evidence>
<dbReference type="SMART" id="SM00444">
    <property type="entry name" value="GYF"/>
    <property type="match status" value="1"/>
</dbReference>
<dbReference type="PANTHER" id="PTHR14445">
    <property type="entry name" value="GRB10 INTERACTING GYF PROTEIN"/>
    <property type="match status" value="1"/>
</dbReference>
<sequence length="1533" mass="158211">MPSQLPSSFASAAAGQSSRDSRGGRDGRGSGSGEWSRRDGRSTNGTMTFRRSSTTPFNNQSTSQPPPPADGPAPQTQPTPVDVVPFDGSLRYTKEQLLEIYKVSDTGAAANVESLFVAGWSPAPVNGNAARNWGKGNEAIVPQDPSVCWDSSGTVKPIGLQEMSAEEKELFNSDVNSTIKPPQQNKDGTHQAGGINGRKASISHGGTFVASSPSTASRPGTRRRETGDASPFPVDGLVSPTGNRFARGDSSSWFGRRSLEEKEDTFEEPAEDLSAINREAPPTRSTGFVSLARSNTTGTAASGASGFAAASTLWGASSAQAAAPSPMGSFGNFSMTSSAIGDKRFTGARESRLAHLIPKDNLISPLEGSSSAKGNEAAAATEPGRSWRPRPRTDTDPFGEDGGNLGSLREGTSPSPQQVGGPRGNVFETPVKGSAGDFGMSGLNLGGQKEETGTPETNPYRSPPAERGDDETNAGDFGAGNAPGQGAEQPSGFGAIARGFPTAANMEGSAGDRSQTSSAGANKGFHPLNTLTGWPSGLTSATPDRERAGFSNPFGNSIFSPDIQSPAGGLGGLGNVFGPASAGGSLRGGSKLGSLFPAAMQAQMQAPDHETLADPLADFRQVNPLGAIGRSAAGPQPRETDSPLRGGRSGMFEELFPTSDAARAQGLFSTVEPAQGPTSTSQAPPFAAAVTSAQSFPGIHAQSDTPPSQAQARTMVMPDRMRWVYLDPQGSTQGPFTGLEMNDWYKANFFTPDLRVKRIEDDDFEPLGQLIRRIGNSREPFLVPQIGVAHGPPSQAGPFSQGDARGVIPPLVGAFPSFGRTLTAEEQNNLERRKQEEQFLMHRQREFMAQQQVLSKIAMQGGVPGVLHHHSSAHSLQSQPSFSSMTSPIGMPPQAAIGTIGASAVGPSYFDGTTQGLPQSGLAAAPTDIFQNDLNVQERQMLASLQGGAGVVPNMLQPQRPAAGTATSAPSIPAFDASLRSQLPGVDQLQQDSQGFSARLKEFQEIQAQRDAEESGEPSTATAKPIAPEEAAADEATAKASAPQDAAQIVEEVAKAQQDQSKKAAAQAQAQANMLSLTQQVQKTQAAAAKQAQPLESGVLMPFPPPAGAPLAAPTAQRTRSTLPDQFAVSRSHSGTPESLSATQTAPPLAPWARAEPEQQKGPNFREIQEAEAKKAARAEVAAAAARRAILEQEAALAREREKTAVSGTAPILPTSSTWGSGSPVTPSASASAWAKPTAGGAKGGNASPATGPAAAATNTEKKKTLAEIQREEEARKQRLARAQEQAAAATATAIINNNTMGKRYADLASKVGQPGGAPMSAAAAVAGGPTATGWATVGAGGKVKVPPAPLGQQQPARAANPAAGKTAATTAAKSAISRPNVAPATKPDTVGAAMEEFNKWLRRELGRGITGGIDIDTFASTLLVLPLDQTLISDAVYASSTTMDGRHFAEEFVRRKKLADKGVVEKQPAGGRGGASGPGASSAANSDNKGWSEVAKKGSGGAAATNGGNTGGEGAIQGAGFKVVPGRKRGKK</sequence>
<dbReference type="CDD" id="cd00072">
    <property type="entry name" value="GYF"/>
    <property type="match status" value="1"/>
</dbReference>
<feature type="region of interest" description="Disordered" evidence="1">
    <location>
        <begin position="1460"/>
        <end position="1533"/>
    </location>
</feature>
<dbReference type="eggNOG" id="KOG1862">
    <property type="taxonomic scope" value="Eukaryota"/>
</dbReference>
<name>A0A0C4DN97_MAGP6</name>
<feature type="compositionally biased region" description="Pro residues" evidence="1">
    <location>
        <begin position="64"/>
        <end position="77"/>
    </location>
</feature>
<dbReference type="PANTHER" id="PTHR14445:SF36">
    <property type="entry name" value="FI03272P-RELATED"/>
    <property type="match status" value="1"/>
</dbReference>
<evidence type="ECO:0000313" key="4">
    <source>
        <dbReference type="EnsemblFungi" id="MAPG_01279T0"/>
    </source>
</evidence>
<feature type="compositionally biased region" description="Polar residues" evidence="1">
    <location>
        <begin position="529"/>
        <end position="542"/>
    </location>
</feature>
<keyword evidence="5" id="KW-1185">Reference proteome</keyword>
<evidence type="ECO:0000313" key="3">
    <source>
        <dbReference type="EMBL" id="KLU82203.1"/>
    </source>
</evidence>
<feature type="region of interest" description="Disordered" evidence="1">
    <location>
        <begin position="1351"/>
        <end position="1388"/>
    </location>
</feature>
<dbReference type="InterPro" id="IPR003169">
    <property type="entry name" value="GYF"/>
</dbReference>
<dbReference type="InterPro" id="IPR051640">
    <property type="entry name" value="GRB10-interact_GYF"/>
</dbReference>
<dbReference type="InterPro" id="IPR035445">
    <property type="entry name" value="GYF-like_dom_sf"/>
</dbReference>
<dbReference type="Pfam" id="PF02213">
    <property type="entry name" value="GYF"/>
    <property type="match status" value="1"/>
</dbReference>
<evidence type="ECO:0000313" key="5">
    <source>
        <dbReference type="Proteomes" id="UP000011715"/>
    </source>
</evidence>
<reference evidence="3" key="3">
    <citation type="submission" date="2011-03" db="EMBL/GenBank/DDBJ databases">
        <title>Annotation of Magnaporthe poae ATCC 64411.</title>
        <authorList>
            <person name="Ma L.-J."/>
            <person name="Dead R."/>
            <person name="Young S.K."/>
            <person name="Zeng Q."/>
            <person name="Gargeya S."/>
            <person name="Fitzgerald M."/>
            <person name="Haas B."/>
            <person name="Abouelleil A."/>
            <person name="Alvarado L."/>
            <person name="Arachchi H.M."/>
            <person name="Berlin A."/>
            <person name="Brown A."/>
            <person name="Chapman S.B."/>
            <person name="Chen Z."/>
            <person name="Dunbar C."/>
            <person name="Freedman E."/>
            <person name="Gearin G."/>
            <person name="Gellesch M."/>
            <person name="Goldberg J."/>
            <person name="Griggs A."/>
            <person name="Gujja S."/>
            <person name="Heiman D."/>
            <person name="Howarth C."/>
            <person name="Larson L."/>
            <person name="Lui A."/>
            <person name="MacDonald P.J.P."/>
            <person name="Mehta T."/>
            <person name="Montmayeur A."/>
            <person name="Murphy C."/>
            <person name="Neiman D."/>
            <person name="Pearson M."/>
            <person name="Priest M."/>
            <person name="Roberts A."/>
            <person name="Saif S."/>
            <person name="Shea T."/>
            <person name="Shenoy N."/>
            <person name="Sisk P."/>
            <person name="Stolte C."/>
            <person name="Sykes S."/>
            <person name="Yandava C."/>
            <person name="Wortman J."/>
            <person name="Nusbaum C."/>
            <person name="Birren B."/>
        </authorList>
    </citation>
    <scope>NUCLEOTIDE SEQUENCE</scope>
    <source>
        <strain evidence="3">ATCC 64411</strain>
    </source>
</reference>
<feature type="compositionally biased region" description="Basic and acidic residues" evidence="1">
    <location>
        <begin position="19"/>
        <end position="28"/>
    </location>
</feature>
<dbReference type="STRING" id="644358.A0A0C4DN97"/>
<feature type="region of interest" description="Disordered" evidence="1">
    <location>
        <begin position="1"/>
        <end position="86"/>
    </location>
</feature>
<dbReference type="OrthoDB" id="48509at2759"/>
<dbReference type="EMBL" id="GL876966">
    <property type="protein sequence ID" value="KLU82203.1"/>
    <property type="molecule type" value="Genomic_DNA"/>
</dbReference>
<protein>
    <submittedName>
        <fullName evidence="3">GYF domain-containing protein</fullName>
    </submittedName>
</protein>
<proteinExistence type="predicted"/>
<dbReference type="Gene3D" id="3.30.1490.40">
    <property type="match status" value="1"/>
</dbReference>
<feature type="compositionally biased region" description="Low complexity" evidence="1">
    <location>
        <begin position="7"/>
        <end position="18"/>
    </location>
</feature>
<dbReference type="Proteomes" id="UP000011715">
    <property type="component" value="Unassembled WGS sequence"/>
</dbReference>
<feature type="compositionally biased region" description="Polar residues" evidence="1">
    <location>
        <begin position="1214"/>
        <end position="1231"/>
    </location>
</feature>
<feature type="compositionally biased region" description="Polar residues" evidence="1">
    <location>
        <begin position="553"/>
        <end position="563"/>
    </location>
</feature>
<dbReference type="SUPFAM" id="SSF55277">
    <property type="entry name" value="GYF domain"/>
    <property type="match status" value="1"/>
</dbReference>
<dbReference type="OMA" id="GNTQGPW"/>
<feature type="compositionally biased region" description="Low complexity" evidence="1">
    <location>
        <begin position="1245"/>
        <end position="1259"/>
    </location>
</feature>
<evidence type="ECO:0000259" key="2">
    <source>
        <dbReference type="PROSITE" id="PS50829"/>
    </source>
</evidence>
<dbReference type="EnsemblFungi" id="MAPG_01279T0">
    <property type="protein sequence ID" value="MAPG_01279T0"/>
    <property type="gene ID" value="MAPG_01279"/>
</dbReference>
<feature type="compositionally biased region" description="Polar residues" evidence="1">
    <location>
        <begin position="1127"/>
        <end position="1146"/>
    </location>
</feature>
<reference evidence="4" key="5">
    <citation type="submission" date="2015-06" db="UniProtKB">
        <authorList>
            <consortium name="EnsemblFungi"/>
        </authorList>
    </citation>
    <scope>IDENTIFICATION</scope>
    <source>
        <strain evidence="4">ATCC 64411</strain>
    </source>
</reference>
<reference evidence="4" key="4">
    <citation type="journal article" date="2015" name="G3 (Bethesda)">
        <title>Genome sequences of three phytopathogenic species of the Magnaporthaceae family of fungi.</title>
        <authorList>
            <person name="Okagaki L.H."/>
            <person name="Nunes C.C."/>
            <person name="Sailsbery J."/>
            <person name="Clay B."/>
            <person name="Brown D."/>
            <person name="John T."/>
            <person name="Oh Y."/>
            <person name="Young N."/>
            <person name="Fitzgerald M."/>
            <person name="Haas B.J."/>
            <person name="Zeng Q."/>
            <person name="Young S."/>
            <person name="Adiconis X."/>
            <person name="Fan L."/>
            <person name="Levin J.Z."/>
            <person name="Mitchell T.K."/>
            <person name="Okubara P.A."/>
            <person name="Farman M.L."/>
            <person name="Kohn L.M."/>
            <person name="Birren B."/>
            <person name="Ma L.-J."/>
            <person name="Dean R.A."/>
        </authorList>
    </citation>
    <scope>NUCLEOTIDE SEQUENCE</scope>
    <source>
        <strain evidence="4">ATCC 64411 / 73-15</strain>
    </source>
</reference>
<feature type="compositionally biased region" description="Polar residues" evidence="1">
    <location>
        <begin position="209"/>
        <end position="218"/>
    </location>
</feature>
<dbReference type="VEuPathDB" id="FungiDB:MAPG_01279"/>
<reference evidence="3" key="1">
    <citation type="submission" date="2010-05" db="EMBL/GenBank/DDBJ databases">
        <title>The Genome Sequence of Magnaporthe poae strain ATCC 64411.</title>
        <authorList>
            <consortium name="The Broad Institute Genome Sequencing Platform"/>
            <consortium name="Broad Institute Genome Sequencing Center for Infectious Disease"/>
            <person name="Ma L.-J."/>
            <person name="Dead R."/>
            <person name="Young S."/>
            <person name="Zeng Q."/>
            <person name="Koehrsen M."/>
            <person name="Alvarado L."/>
            <person name="Berlin A."/>
            <person name="Chapman S.B."/>
            <person name="Chen Z."/>
            <person name="Freedman E."/>
            <person name="Gellesch M."/>
            <person name="Goldberg J."/>
            <person name="Griggs A."/>
            <person name="Gujja S."/>
            <person name="Heilman E.R."/>
            <person name="Heiman D."/>
            <person name="Hepburn T."/>
            <person name="Howarth C."/>
            <person name="Jen D."/>
            <person name="Larson L."/>
            <person name="Mehta T."/>
            <person name="Neiman D."/>
            <person name="Pearson M."/>
            <person name="Roberts A."/>
            <person name="Saif S."/>
            <person name="Shea T."/>
            <person name="Shenoy N."/>
            <person name="Sisk P."/>
            <person name="Stolte C."/>
            <person name="Sykes S."/>
            <person name="Walk T."/>
            <person name="White J."/>
            <person name="Yandava C."/>
            <person name="Haas B."/>
            <person name="Nusbaum C."/>
            <person name="Birren B."/>
        </authorList>
    </citation>
    <scope>NUCLEOTIDE SEQUENCE</scope>
    <source>
        <strain evidence="3">ATCC 64411</strain>
    </source>
</reference>
<feature type="compositionally biased region" description="Gly residues" evidence="1">
    <location>
        <begin position="1509"/>
        <end position="1518"/>
    </location>
</feature>
<dbReference type="PROSITE" id="PS50829">
    <property type="entry name" value="GYF"/>
    <property type="match status" value="1"/>
</dbReference>
<accession>A0A0C4DN97</accession>
<feature type="region of interest" description="Disordered" evidence="1">
    <location>
        <begin position="1200"/>
        <end position="1263"/>
    </location>
</feature>
<dbReference type="GO" id="GO:0005829">
    <property type="term" value="C:cytosol"/>
    <property type="evidence" value="ECO:0007669"/>
    <property type="project" value="TreeGrafter"/>
</dbReference>
<reference evidence="5" key="2">
    <citation type="submission" date="2010-05" db="EMBL/GenBank/DDBJ databases">
        <title>The genome sequence of Magnaporthe poae strain ATCC 64411.</title>
        <authorList>
            <person name="Ma L.-J."/>
            <person name="Dead R."/>
            <person name="Young S."/>
            <person name="Zeng Q."/>
            <person name="Koehrsen M."/>
            <person name="Alvarado L."/>
            <person name="Berlin A."/>
            <person name="Chapman S.B."/>
            <person name="Chen Z."/>
            <person name="Freedman E."/>
            <person name="Gellesch M."/>
            <person name="Goldberg J."/>
            <person name="Griggs A."/>
            <person name="Gujja S."/>
            <person name="Heilman E.R."/>
            <person name="Heiman D."/>
            <person name="Hepburn T."/>
            <person name="Howarth C."/>
            <person name="Jen D."/>
            <person name="Larson L."/>
            <person name="Mehta T."/>
            <person name="Neiman D."/>
            <person name="Pearson M."/>
            <person name="Roberts A."/>
            <person name="Saif S."/>
            <person name="Shea T."/>
            <person name="Shenoy N."/>
            <person name="Sisk P."/>
            <person name="Stolte C."/>
            <person name="Sykes S."/>
            <person name="Walk T."/>
            <person name="White J."/>
            <person name="Yandava C."/>
            <person name="Haas B."/>
            <person name="Nusbaum C."/>
            <person name="Birren B."/>
        </authorList>
    </citation>
    <scope>NUCLEOTIDE SEQUENCE [LARGE SCALE GENOMIC DNA]</scope>
    <source>
        <strain evidence="5">ATCC 64411 / 73-15</strain>
    </source>
</reference>
<feature type="region of interest" description="Disordered" evidence="1">
    <location>
        <begin position="627"/>
        <end position="652"/>
    </location>
</feature>
<feature type="region of interest" description="Disordered" evidence="1">
    <location>
        <begin position="362"/>
        <end position="563"/>
    </location>
</feature>